<name>A0A1I5AP67_9GAMM</name>
<dbReference type="STRING" id="578942.SAMN05216289_1412"/>
<evidence type="ECO:0000256" key="1">
    <source>
        <dbReference type="SAM" id="MobiDB-lite"/>
    </source>
</evidence>
<feature type="region of interest" description="Disordered" evidence="1">
    <location>
        <begin position="1"/>
        <end position="42"/>
    </location>
</feature>
<evidence type="ECO:0000313" key="2">
    <source>
        <dbReference type="EMBL" id="SFN64336.1"/>
    </source>
</evidence>
<dbReference type="EMBL" id="FOVF01000041">
    <property type="protein sequence ID" value="SFN64336.1"/>
    <property type="molecule type" value="Genomic_DNA"/>
</dbReference>
<gene>
    <name evidence="2" type="ORF">SAMN05216289_1412</name>
</gene>
<accession>A0A1I5AP67</accession>
<organism evidence="2 3">
    <name type="scientific">Dokdonella immobilis</name>
    <dbReference type="NCBI Taxonomy" id="578942"/>
    <lineage>
        <taxon>Bacteria</taxon>
        <taxon>Pseudomonadati</taxon>
        <taxon>Pseudomonadota</taxon>
        <taxon>Gammaproteobacteria</taxon>
        <taxon>Lysobacterales</taxon>
        <taxon>Rhodanobacteraceae</taxon>
        <taxon>Dokdonella</taxon>
    </lineage>
</organism>
<reference evidence="2 3" key="1">
    <citation type="submission" date="2016-10" db="EMBL/GenBank/DDBJ databases">
        <authorList>
            <person name="de Groot N.N."/>
        </authorList>
    </citation>
    <scope>NUCLEOTIDE SEQUENCE [LARGE SCALE GENOMIC DNA]</scope>
    <source>
        <strain evidence="2 3">CGMCC 1.7659</strain>
    </source>
</reference>
<proteinExistence type="predicted"/>
<dbReference type="AlphaFoldDB" id="A0A1I5AP67"/>
<keyword evidence="3" id="KW-1185">Reference proteome</keyword>
<evidence type="ECO:0000313" key="3">
    <source>
        <dbReference type="Proteomes" id="UP000198575"/>
    </source>
</evidence>
<dbReference type="Proteomes" id="UP000198575">
    <property type="component" value="Unassembled WGS sequence"/>
</dbReference>
<protein>
    <submittedName>
        <fullName evidence="2">Uncharacterized protein</fullName>
    </submittedName>
</protein>
<sequence>MYEVIGTEPDLTAFEPERPIRSAAPSRPQASRPETPGQRHERKLAERLFRLEELGEPYSVCVICEVPLADGDRCSCGTKLQPKIVRPPSPTPDNQP</sequence>